<dbReference type="PANTHER" id="PTHR31286:SF178">
    <property type="entry name" value="DUF4283 DOMAIN-CONTAINING PROTEIN"/>
    <property type="match status" value="1"/>
</dbReference>
<evidence type="ECO:0000313" key="3">
    <source>
        <dbReference type="Proteomes" id="UP000504610"/>
    </source>
</evidence>
<dbReference type="RefSeq" id="XP_056843031.1">
    <property type="nucleotide sequence ID" value="XM_056987051.1"/>
</dbReference>
<reference evidence="3" key="1">
    <citation type="journal article" date="2019" name="Database">
        <title>The radish genome database (RadishGD): an integrated information resource for radish genomics.</title>
        <authorList>
            <person name="Yu H.J."/>
            <person name="Baek S."/>
            <person name="Lee Y.J."/>
            <person name="Cho A."/>
            <person name="Mun J.H."/>
        </authorList>
    </citation>
    <scope>NUCLEOTIDE SEQUENCE [LARGE SCALE GENOMIC DNA]</scope>
    <source>
        <strain evidence="3">cv. WK10039</strain>
    </source>
</reference>
<feature type="domain" description="DUF4283" evidence="2">
    <location>
        <begin position="32"/>
        <end position="112"/>
    </location>
</feature>
<protein>
    <submittedName>
        <fullName evidence="4">Uncharacterized protein LOC130495630</fullName>
    </submittedName>
</protein>
<dbReference type="Proteomes" id="UP000504610">
    <property type="component" value="Chromosome 6"/>
</dbReference>
<dbReference type="KEGG" id="rsz:130495630"/>
<dbReference type="GeneID" id="130495630"/>
<dbReference type="Pfam" id="PF14111">
    <property type="entry name" value="DUF4283"/>
    <property type="match status" value="1"/>
</dbReference>
<proteinExistence type="predicted"/>
<evidence type="ECO:0000313" key="4">
    <source>
        <dbReference type="RefSeq" id="XP_056843031.1"/>
    </source>
</evidence>
<sequence length="432" mass="48819">MSHAMDKAMMAISLEDDDEPFDMPNLPQFSSCERNNQSLIGRILNPDCQKMSNLIREMPRKWQKQGKVRGVALSKERFQFIFDNEHDLLDVLEKGVHTSSEWALAIERWEENPPPDYFQYITVWVQVRNIPLNHYTEKAITALGDRLGVVKVVAFDPDRPQLQEYVRMQIRMDVARPFKKSMVVNLPEGGTATEVCPRLVKKRKEAALERRQRILREKQADTLVLGPQDPLFGVLTEAQVGNCPLTGRAKISPEVLEEMRRYMMMATEADRLIRIERIRASVADVEKDPVLQKTVLRLEPPPQVTRQIDKQKGRVFDLDLNAPEASDGVNKGKDDKLMASAIKAHTEGNFSTWNLPATLKDRLSVDQSSSKPALSCPLPPVTRDLQGTSSGLLSLVGNSTEYGFQFSTKKPSGVATKTTKPRKDPTSVKEQK</sequence>
<dbReference type="AlphaFoldDB" id="A0A9W3BUS4"/>
<evidence type="ECO:0000256" key="1">
    <source>
        <dbReference type="SAM" id="MobiDB-lite"/>
    </source>
</evidence>
<dbReference type="PANTHER" id="PTHR31286">
    <property type="entry name" value="GLYCINE-RICH CELL WALL STRUCTURAL PROTEIN 1.8-LIKE"/>
    <property type="match status" value="1"/>
</dbReference>
<dbReference type="OrthoDB" id="1113807at2759"/>
<feature type="region of interest" description="Disordered" evidence="1">
    <location>
        <begin position="406"/>
        <end position="432"/>
    </location>
</feature>
<dbReference type="InterPro" id="IPR025558">
    <property type="entry name" value="DUF4283"/>
</dbReference>
<gene>
    <name evidence="4" type="primary">LOC130495630</name>
</gene>
<evidence type="ECO:0000259" key="2">
    <source>
        <dbReference type="Pfam" id="PF14111"/>
    </source>
</evidence>
<name>A0A9W3BUS4_RAPSA</name>
<reference evidence="4" key="2">
    <citation type="submission" date="2025-08" db="UniProtKB">
        <authorList>
            <consortium name="RefSeq"/>
        </authorList>
    </citation>
    <scope>IDENTIFICATION</scope>
    <source>
        <tissue evidence="4">Leaf</tissue>
    </source>
</reference>
<organism evidence="3 4">
    <name type="scientific">Raphanus sativus</name>
    <name type="common">Radish</name>
    <name type="synonym">Raphanus raphanistrum var. sativus</name>
    <dbReference type="NCBI Taxonomy" id="3726"/>
    <lineage>
        <taxon>Eukaryota</taxon>
        <taxon>Viridiplantae</taxon>
        <taxon>Streptophyta</taxon>
        <taxon>Embryophyta</taxon>
        <taxon>Tracheophyta</taxon>
        <taxon>Spermatophyta</taxon>
        <taxon>Magnoliopsida</taxon>
        <taxon>eudicotyledons</taxon>
        <taxon>Gunneridae</taxon>
        <taxon>Pentapetalae</taxon>
        <taxon>rosids</taxon>
        <taxon>malvids</taxon>
        <taxon>Brassicales</taxon>
        <taxon>Brassicaceae</taxon>
        <taxon>Brassiceae</taxon>
        <taxon>Raphanus</taxon>
    </lineage>
</organism>
<feature type="compositionally biased region" description="Basic and acidic residues" evidence="1">
    <location>
        <begin position="421"/>
        <end position="432"/>
    </location>
</feature>
<keyword evidence="3" id="KW-1185">Reference proteome</keyword>
<dbReference type="InterPro" id="IPR040256">
    <property type="entry name" value="At4g02000-like"/>
</dbReference>
<accession>A0A9W3BUS4</accession>
<feature type="compositionally biased region" description="Polar residues" evidence="1">
    <location>
        <begin position="406"/>
        <end position="418"/>
    </location>
</feature>